<dbReference type="Proteomes" id="UP000521943">
    <property type="component" value="Unassembled WGS sequence"/>
</dbReference>
<dbReference type="OrthoDB" id="3217549at2759"/>
<name>A0A8H6MBL1_9AGAR</name>
<sequence>MLSPFSFHLGTNYSASELEKTQIRQLLKRPVEDNQRIDCEIEELRQRIEALVHKREENTRFVEHHLALLAPIRGLPNEILRTIFSHCLPNPTRCMEGPIDSQEYMSAARAPMLLTFICQRWRQIALDFSALWQRAPIKVSPSLQSPTDLDLAIQNASQLVQLWLSRARNRPVAISISWKIPPASGTFFKKILPFITQSSSQWEELRISGLGMHSGLLNSILSLPSSSIPNLRNLEIPCLRGSLEQTYDNKRLLGGPSIRGFRYEGVYDEGFMKIPLQWSQLTYLHIASLNTTDTNIRKILAECPRLERCHTCISTVEILEPYPSSRLPLSHLASLHMRHTAPDPPTGFFASLHLPSLKDITLSTPDLGVFPPAAVVGESLGTLRRLAVWTNRSSTATATETMLETFALTTQLEYLEIGYISGLYAPYTLLSDTFLAALTPRKDENPSASPNSSSGGEPQHAGLMGGPNYSSYLCPNLQDIKLRIIGRPIADEAIFDFIKGRRERSTTLRSVSLVYASHYAGGGAKDSRQGVNVLGVMVNIKYQDRVMWKVVFMIKVYPSSEVRLHEWKLAPDLVRIAQECRMPSAQERRRIVAARRDYQEKLKDLRIRHPRGRGPFRLAELRDTREVLLQRNIDACHCLMSVARCLPFDILQTIFQEVIKAANGAQCTGAPSATEPLLLVSRWWNSVAVETPLLWLNMMIKAQEQKPESIPLVKSQNVPGMRIWMDRLISYPWNLSIYSSVKASSGSFFVPLYGSADMETFTELGRLFEGHPAILSLKRLAIEADDLEVGLGAVAFPNVTSAVIICHPRRDPVSIEHQALQDLPHLPSLTQLVLTKTCTDRPHEPILGGRITWSQLTHLSLNVSVSFKQWRKIFPQCTSLVEGHFALTSPTGEFVGVRTIESVTFPHLKELVFTLNSPFQWIQSWEGLRFPALKKLRCFTWLPAIDSSLSPNIFFPLETLTHLCLVYSSQSQGGGLNVAKFIEVLPTLPLLEELTCRLVNSLEVFFNCLTLGPQFNLPRLKALGVVMGTFEHRMEVPGIWPTNANVPPATPFPHSTIQHLVFSRTQAVHHNLFPTQEGQIARLESLVLQVERVKWANMILEPLRDVLAGRVPPWGQEIPRHWDQGFMDYFNPPDYDLYPKHLPFVTSAP</sequence>
<evidence type="ECO:0008006" key="4">
    <source>
        <dbReference type="Google" id="ProtNLM"/>
    </source>
</evidence>
<reference evidence="2 3" key="1">
    <citation type="submission" date="2020-07" db="EMBL/GenBank/DDBJ databases">
        <title>Comparative genomics of pyrophilous fungi reveals a link between fire events and developmental genes.</title>
        <authorList>
            <consortium name="DOE Joint Genome Institute"/>
            <person name="Steindorff A.S."/>
            <person name="Carver A."/>
            <person name="Calhoun S."/>
            <person name="Stillman K."/>
            <person name="Liu H."/>
            <person name="Lipzen A."/>
            <person name="Pangilinan J."/>
            <person name="Labutti K."/>
            <person name="Bruns T.D."/>
            <person name="Grigoriev I.V."/>
        </authorList>
    </citation>
    <scope>NUCLEOTIDE SEQUENCE [LARGE SCALE GENOMIC DNA]</scope>
    <source>
        <strain evidence="2 3">CBS 144469</strain>
    </source>
</reference>
<organism evidence="2 3">
    <name type="scientific">Ephemerocybe angulata</name>
    <dbReference type="NCBI Taxonomy" id="980116"/>
    <lineage>
        <taxon>Eukaryota</taxon>
        <taxon>Fungi</taxon>
        <taxon>Dikarya</taxon>
        <taxon>Basidiomycota</taxon>
        <taxon>Agaricomycotina</taxon>
        <taxon>Agaricomycetes</taxon>
        <taxon>Agaricomycetidae</taxon>
        <taxon>Agaricales</taxon>
        <taxon>Agaricineae</taxon>
        <taxon>Psathyrellaceae</taxon>
        <taxon>Ephemerocybe</taxon>
    </lineage>
</organism>
<accession>A0A8H6MBL1</accession>
<dbReference type="PANTHER" id="PTHR38926">
    <property type="entry name" value="F-BOX DOMAIN CONTAINING PROTEIN, EXPRESSED"/>
    <property type="match status" value="1"/>
</dbReference>
<evidence type="ECO:0000256" key="1">
    <source>
        <dbReference type="SAM" id="MobiDB-lite"/>
    </source>
</evidence>
<dbReference type="Gene3D" id="3.80.10.10">
    <property type="entry name" value="Ribonuclease Inhibitor"/>
    <property type="match status" value="2"/>
</dbReference>
<dbReference type="EMBL" id="JACGCI010000007">
    <property type="protein sequence ID" value="KAF6762380.1"/>
    <property type="molecule type" value="Genomic_DNA"/>
</dbReference>
<dbReference type="Gene3D" id="1.20.1280.50">
    <property type="match status" value="1"/>
</dbReference>
<gene>
    <name evidence="2" type="ORF">DFP72DRAFT_1164332</name>
</gene>
<evidence type="ECO:0000313" key="3">
    <source>
        <dbReference type="Proteomes" id="UP000521943"/>
    </source>
</evidence>
<evidence type="ECO:0000313" key="2">
    <source>
        <dbReference type="EMBL" id="KAF6762380.1"/>
    </source>
</evidence>
<feature type="region of interest" description="Disordered" evidence="1">
    <location>
        <begin position="441"/>
        <end position="461"/>
    </location>
</feature>
<proteinExistence type="predicted"/>
<keyword evidence="3" id="KW-1185">Reference proteome</keyword>
<comment type="caution">
    <text evidence="2">The sequence shown here is derived from an EMBL/GenBank/DDBJ whole genome shotgun (WGS) entry which is preliminary data.</text>
</comment>
<dbReference type="SUPFAM" id="SSF52047">
    <property type="entry name" value="RNI-like"/>
    <property type="match status" value="2"/>
</dbReference>
<dbReference type="InterPro" id="IPR032675">
    <property type="entry name" value="LRR_dom_sf"/>
</dbReference>
<protein>
    <recommendedName>
        <fullName evidence="4">F-box domain-containing protein</fullName>
    </recommendedName>
</protein>
<dbReference type="PANTHER" id="PTHR38926:SF5">
    <property type="entry name" value="F-BOX AND LEUCINE-RICH REPEAT PROTEIN 6"/>
    <property type="match status" value="1"/>
</dbReference>
<feature type="compositionally biased region" description="Low complexity" evidence="1">
    <location>
        <begin position="446"/>
        <end position="457"/>
    </location>
</feature>
<dbReference type="AlphaFoldDB" id="A0A8H6MBL1"/>